<organism evidence="1 2">
    <name type="scientific">Novosphingobium silvae</name>
    <dbReference type="NCBI Taxonomy" id="2692619"/>
    <lineage>
        <taxon>Bacteria</taxon>
        <taxon>Pseudomonadati</taxon>
        <taxon>Pseudomonadota</taxon>
        <taxon>Alphaproteobacteria</taxon>
        <taxon>Sphingomonadales</taxon>
        <taxon>Sphingomonadaceae</taxon>
        <taxon>Novosphingobium</taxon>
    </lineage>
</organism>
<dbReference type="Proteomes" id="UP000465810">
    <property type="component" value="Unassembled WGS sequence"/>
</dbReference>
<dbReference type="AlphaFoldDB" id="A0A7X4GJV2"/>
<name>A0A7X4GJV2_9SPHN</name>
<accession>A0A7X4GJV2</accession>
<evidence type="ECO:0000313" key="2">
    <source>
        <dbReference type="Proteomes" id="UP000465810"/>
    </source>
</evidence>
<dbReference type="RefSeq" id="WP_146215413.1">
    <property type="nucleotide sequence ID" value="NZ_WVTD01000023.1"/>
</dbReference>
<reference evidence="1 2" key="1">
    <citation type="submission" date="2019-12" db="EMBL/GenBank/DDBJ databases">
        <authorList>
            <person name="Feng G."/>
            <person name="Zhu H."/>
        </authorList>
    </citation>
    <scope>NUCLEOTIDE SEQUENCE [LARGE SCALE GENOMIC DNA]</scope>
    <source>
        <strain evidence="1 2">FGD1</strain>
    </source>
</reference>
<proteinExistence type="predicted"/>
<gene>
    <name evidence="1" type="ORF">GR702_19420</name>
</gene>
<dbReference type="EMBL" id="WVTD01000023">
    <property type="protein sequence ID" value="MYL99933.1"/>
    <property type="molecule type" value="Genomic_DNA"/>
</dbReference>
<keyword evidence="2" id="KW-1185">Reference proteome</keyword>
<sequence length="63" mass="6735">MTANFSMVRKPAQHGFSVGKLVVDQYAGGVLMAMVVDVPAAGGMRYQRLRESYVPECGCSAVP</sequence>
<evidence type="ECO:0000313" key="1">
    <source>
        <dbReference type="EMBL" id="MYL99933.1"/>
    </source>
</evidence>
<protein>
    <submittedName>
        <fullName evidence="1">Uncharacterized protein</fullName>
    </submittedName>
</protein>
<comment type="caution">
    <text evidence="1">The sequence shown here is derived from an EMBL/GenBank/DDBJ whole genome shotgun (WGS) entry which is preliminary data.</text>
</comment>